<dbReference type="AlphaFoldDB" id="A0AAD1S8A9"/>
<protein>
    <submittedName>
        <fullName evidence="1">Uncharacterized protein</fullName>
    </submittedName>
</protein>
<accession>A0AAD1S8A9</accession>
<dbReference type="Proteomes" id="UP001295444">
    <property type="component" value="Chromosome 05"/>
</dbReference>
<evidence type="ECO:0000313" key="1">
    <source>
        <dbReference type="EMBL" id="CAH2294057.1"/>
    </source>
</evidence>
<evidence type="ECO:0000313" key="2">
    <source>
        <dbReference type="Proteomes" id="UP001295444"/>
    </source>
</evidence>
<sequence>MHLIEEYGGLSYYSLNTSKTQALGLRLDPLALTHLRKTYQFEWRTNDIKYLGLTFTKKASEMFPTNYTKVWNECLTLIRGWEKLFLTWTERIVAIKMSVLPKLQYVFRNLPLKVPQSYFKTIQSKLLQFTWGAKRARISCKLLSAPVKHGGMAFPNVKAYYQAAVLTPLLTHLVRNNQPQWVHLENLAVKPFAINILIWLHKTNRPTTPLLPLQVQLALQIWDTHSRKFETANPLSMATPIEAITYCIPTFHAMPWKGKGISHLAQVFESGKLMSFDRLNTIFNLPHTSSYSYIQLKSFLHTRNKDSRNETTITSELSTWEQTGITGKLPQTFKPLSGCYRLILPYQSLSDSTPAHQWEMDLQTPITERQWSSITSSTRKLIKSAPLIEQHQKTIYRWYMVPLRIHKLYPTASPTCWRCKQEKGSVLHIWWKCPRLVRYWEDTRKIIADTTTIHLPLDPKTFLLLDIPRETPTQARKLMYHVLLTAQKLIARLWKTTETPSIPALIQDIDKQAIYETSFSKAQNSTKCSGSTWEQWRAWRNANAQHVPTNNNLTNHKS</sequence>
<dbReference type="PANTHER" id="PTHR31635:SF196">
    <property type="entry name" value="REVERSE TRANSCRIPTASE DOMAIN-CONTAINING PROTEIN-RELATED"/>
    <property type="match status" value="1"/>
</dbReference>
<organism evidence="1 2">
    <name type="scientific">Pelobates cultripes</name>
    <name type="common">Western spadefoot toad</name>
    <dbReference type="NCBI Taxonomy" id="61616"/>
    <lineage>
        <taxon>Eukaryota</taxon>
        <taxon>Metazoa</taxon>
        <taxon>Chordata</taxon>
        <taxon>Craniata</taxon>
        <taxon>Vertebrata</taxon>
        <taxon>Euteleostomi</taxon>
        <taxon>Amphibia</taxon>
        <taxon>Batrachia</taxon>
        <taxon>Anura</taxon>
        <taxon>Pelobatoidea</taxon>
        <taxon>Pelobatidae</taxon>
        <taxon>Pelobates</taxon>
    </lineage>
</organism>
<name>A0AAD1S8A9_PELCU</name>
<dbReference type="EMBL" id="OW240916">
    <property type="protein sequence ID" value="CAH2294057.1"/>
    <property type="molecule type" value="Genomic_DNA"/>
</dbReference>
<dbReference type="PANTHER" id="PTHR31635">
    <property type="entry name" value="REVERSE TRANSCRIPTASE DOMAIN-CONTAINING PROTEIN-RELATED"/>
    <property type="match status" value="1"/>
</dbReference>
<keyword evidence="2" id="KW-1185">Reference proteome</keyword>
<proteinExistence type="predicted"/>
<gene>
    <name evidence="1" type="ORF">PECUL_23A053364</name>
</gene>
<reference evidence="1" key="1">
    <citation type="submission" date="2022-03" db="EMBL/GenBank/DDBJ databases">
        <authorList>
            <person name="Alioto T."/>
            <person name="Alioto T."/>
            <person name="Gomez Garrido J."/>
        </authorList>
    </citation>
    <scope>NUCLEOTIDE SEQUENCE</scope>
</reference>